<evidence type="ECO:0000256" key="13">
    <source>
        <dbReference type="ARBA" id="ARBA00023157"/>
    </source>
</evidence>
<evidence type="ECO:0000256" key="2">
    <source>
        <dbReference type="ARBA" id="ARBA00004115"/>
    </source>
</evidence>
<evidence type="ECO:0000256" key="12">
    <source>
        <dbReference type="ARBA" id="ARBA00023136"/>
    </source>
</evidence>
<dbReference type="AlphaFoldDB" id="A0A6H5HB87"/>
<evidence type="ECO:0000256" key="4">
    <source>
        <dbReference type="ARBA" id="ARBA00011819"/>
    </source>
</evidence>
<evidence type="ECO:0000256" key="1">
    <source>
        <dbReference type="ARBA" id="ARBA00002838"/>
    </source>
</evidence>
<keyword evidence="16" id="KW-1185">Reference proteome</keyword>
<accession>A0A6H5HB87</accession>
<evidence type="ECO:0000313" key="16">
    <source>
        <dbReference type="Proteomes" id="UP000479000"/>
    </source>
</evidence>
<keyword evidence="9" id="KW-0256">Endoplasmic reticulum</keyword>
<evidence type="ECO:0000256" key="9">
    <source>
        <dbReference type="ARBA" id="ARBA00022824"/>
    </source>
</evidence>
<keyword evidence="13" id="KW-1015">Disulfide bond</keyword>
<dbReference type="Proteomes" id="UP000479000">
    <property type="component" value="Unassembled WGS sequence"/>
</dbReference>
<keyword evidence="7" id="KW-0812">Transmembrane</keyword>
<evidence type="ECO:0000256" key="5">
    <source>
        <dbReference type="ARBA" id="ARBA00014387"/>
    </source>
</evidence>
<keyword evidence="11" id="KW-1133">Transmembrane helix</keyword>
<evidence type="ECO:0000256" key="6">
    <source>
        <dbReference type="ARBA" id="ARBA00022499"/>
    </source>
</evidence>
<evidence type="ECO:0000313" key="15">
    <source>
        <dbReference type="EMBL" id="CAB0013367.1"/>
    </source>
</evidence>
<gene>
    <name evidence="15" type="ORF">NTEN_LOCUS17978</name>
</gene>
<dbReference type="PANTHER" id="PTHR12731">
    <property type="entry name" value="TRANSLOCON-ASSOCIATED PROTEIN, DELTA SUBUNIT"/>
    <property type="match status" value="1"/>
</dbReference>
<dbReference type="GO" id="GO:0005789">
    <property type="term" value="C:endoplasmic reticulum membrane"/>
    <property type="evidence" value="ECO:0007669"/>
    <property type="project" value="UniProtKB-SubCell"/>
</dbReference>
<proteinExistence type="inferred from homology"/>
<comment type="similarity">
    <text evidence="3">Belongs to the TRAP-delta family.</text>
</comment>
<comment type="subunit">
    <text evidence="4">Heterotetramer of TRAP-alpha, TRAP-beta, TRAP-delta and TRAP-gamma.</text>
</comment>
<comment type="subcellular location">
    <subcellularLocation>
        <location evidence="2">Endoplasmic reticulum membrane</location>
        <topology evidence="2">Single-pass type I membrane protein</topology>
    </subcellularLocation>
</comment>
<evidence type="ECO:0000256" key="11">
    <source>
        <dbReference type="ARBA" id="ARBA00022989"/>
    </source>
</evidence>
<comment type="function">
    <text evidence="1">TRAP proteins are part of a complex whose function is to bind calcium to the ER membrane and thereby regulate the retention of ER resident proteins.</text>
</comment>
<keyword evidence="8" id="KW-0732">Signal</keyword>
<keyword evidence="10" id="KW-0832">Ubl conjugation</keyword>
<evidence type="ECO:0000256" key="7">
    <source>
        <dbReference type="ARBA" id="ARBA00022692"/>
    </source>
</evidence>
<dbReference type="OrthoDB" id="10055808at2759"/>
<evidence type="ECO:0000256" key="14">
    <source>
        <dbReference type="ARBA" id="ARBA00031791"/>
    </source>
</evidence>
<sequence>MFHCKVLLCIAILSLISSSLGTVCSNPQIEAKTYTTQDGTVITNVAFVARFSLKCDNGARELPLYAEINGKTFPVVISGKEHYQVSWVEDVKTAKSGSHDVNLFDEEGYAQLRKAIRNNEDVSAVKPLSQIQVPHPGTYQGPWLNSEFLAVVLSLIVWYSAFSTKSKLLS</sequence>
<protein>
    <recommendedName>
        <fullName evidence="5">Translocon-associated protein subunit delta</fullName>
    </recommendedName>
    <alternativeName>
        <fullName evidence="14">Signal sequence receptor subunit delta</fullName>
    </alternativeName>
</protein>
<evidence type="ECO:0000256" key="3">
    <source>
        <dbReference type="ARBA" id="ARBA00009294"/>
    </source>
</evidence>
<evidence type="ECO:0000256" key="10">
    <source>
        <dbReference type="ARBA" id="ARBA00022843"/>
    </source>
</evidence>
<keyword evidence="12" id="KW-0472">Membrane</keyword>
<name>A0A6H5HB87_9HEMI</name>
<keyword evidence="6" id="KW-1017">Isopeptide bond</keyword>
<organism evidence="15 16">
    <name type="scientific">Nesidiocoris tenuis</name>
    <dbReference type="NCBI Taxonomy" id="355587"/>
    <lineage>
        <taxon>Eukaryota</taxon>
        <taxon>Metazoa</taxon>
        <taxon>Ecdysozoa</taxon>
        <taxon>Arthropoda</taxon>
        <taxon>Hexapoda</taxon>
        <taxon>Insecta</taxon>
        <taxon>Pterygota</taxon>
        <taxon>Neoptera</taxon>
        <taxon>Paraneoptera</taxon>
        <taxon>Hemiptera</taxon>
        <taxon>Heteroptera</taxon>
        <taxon>Panheteroptera</taxon>
        <taxon>Cimicomorpha</taxon>
        <taxon>Miridae</taxon>
        <taxon>Dicyphina</taxon>
        <taxon>Nesidiocoris</taxon>
    </lineage>
</organism>
<evidence type="ECO:0000256" key="8">
    <source>
        <dbReference type="ARBA" id="ARBA00022729"/>
    </source>
</evidence>
<dbReference type="EMBL" id="CADCXU010026582">
    <property type="protein sequence ID" value="CAB0013367.1"/>
    <property type="molecule type" value="Genomic_DNA"/>
</dbReference>
<dbReference type="InterPro" id="IPR008855">
    <property type="entry name" value="TRAP-delta"/>
</dbReference>
<dbReference type="PANTHER" id="PTHR12731:SF1">
    <property type="entry name" value="TRANSLOCON-ASSOCIATED PROTEIN SUBUNIT DELTA"/>
    <property type="match status" value="1"/>
</dbReference>
<reference evidence="15 16" key="1">
    <citation type="submission" date="2020-02" db="EMBL/GenBank/DDBJ databases">
        <authorList>
            <person name="Ferguson B K."/>
        </authorList>
    </citation>
    <scope>NUCLEOTIDE SEQUENCE [LARGE SCALE GENOMIC DNA]</scope>
</reference>
<dbReference type="Pfam" id="PF05404">
    <property type="entry name" value="TRAP-delta"/>
    <property type="match status" value="1"/>
</dbReference>